<dbReference type="AlphaFoldDB" id="A0AAI8VSC3"/>
<gene>
    <name evidence="1" type="ORF">KHLLAP_LOCUS13679</name>
</gene>
<comment type="caution">
    <text evidence="1">The sequence shown here is derived from an EMBL/GenBank/DDBJ whole genome shotgun (WGS) entry which is preliminary data.</text>
</comment>
<evidence type="ECO:0000313" key="1">
    <source>
        <dbReference type="EMBL" id="CAJ2513211.1"/>
    </source>
</evidence>
<dbReference type="SUPFAM" id="SSF55729">
    <property type="entry name" value="Acyl-CoA N-acyltransferases (Nat)"/>
    <property type="match status" value="1"/>
</dbReference>
<dbReference type="EMBL" id="CAUWAG010000020">
    <property type="protein sequence ID" value="CAJ2513211.1"/>
    <property type="molecule type" value="Genomic_DNA"/>
</dbReference>
<dbReference type="Proteomes" id="UP001295740">
    <property type="component" value="Unassembled WGS sequence"/>
</dbReference>
<organism evidence="1 2">
    <name type="scientific">Anthostomella pinea</name>
    <dbReference type="NCBI Taxonomy" id="933095"/>
    <lineage>
        <taxon>Eukaryota</taxon>
        <taxon>Fungi</taxon>
        <taxon>Dikarya</taxon>
        <taxon>Ascomycota</taxon>
        <taxon>Pezizomycotina</taxon>
        <taxon>Sordariomycetes</taxon>
        <taxon>Xylariomycetidae</taxon>
        <taxon>Xylariales</taxon>
        <taxon>Xylariaceae</taxon>
        <taxon>Anthostomella</taxon>
    </lineage>
</organism>
<accession>A0AAI8VSC3</accession>
<keyword evidence="2" id="KW-1185">Reference proteome</keyword>
<proteinExistence type="predicted"/>
<evidence type="ECO:0000313" key="2">
    <source>
        <dbReference type="Proteomes" id="UP001295740"/>
    </source>
</evidence>
<sequence length="282" mass="31347">MSAAYDCEVIERPGQNLTTEEQQQLHASLRALGGLCFDPVPNYQVFATDTSHAFEDKILVTARQNDALIGFVSVVILDEPKLEHPVIHSGLTCIHPRHRRSRGVLQQLFGNLYLYLLTTHPKGVWMTTVTDIVSSLVQMSMYTIDNFPSPILPTLPTRDAPSNNNLIFELPAPSAIHLEIARTFSARHRAKALIAPAAHFSEADFVFRGSNDHAAAAAFRKDVDAPDHWHRDHEASAFFRGLLRPGTGDEVLLVGFLDPGFLKGLATSERLGDGWRDRYSKL</sequence>
<name>A0AAI8VSC3_9PEZI</name>
<dbReference type="InterPro" id="IPR016181">
    <property type="entry name" value="Acyl_CoA_acyltransferase"/>
</dbReference>
<protein>
    <submittedName>
        <fullName evidence="1">Uu.00g013300.m01.CDS01</fullName>
    </submittedName>
</protein>
<reference evidence="1" key="1">
    <citation type="submission" date="2023-10" db="EMBL/GenBank/DDBJ databases">
        <authorList>
            <person name="Hackl T."/>
        </authorList>
    </citation>
    <scope>NUCLEOTIDE SEQUENCE</scope>
</reference>